<dbReference type="SUPFAM" id="SSF56091">
    <property type="entry name" value="DNA ligase/mRNA capping enzyme, catalytic domain"/>
    <property type="match status" value="1"/>
</dbReference>
<organism evidence="1 2">
    <name type="scientific">Reticulomyxa filosa</name>
    <dbReference type="NCBI Taxonomy" id="46433"/>
    <lineage>
        <taxon>Eukaryota</taxon>
        <taxon>Sar</taxon>
        <taxon>Rhizaria</taxon>
        <taxon>Retaria</taxon>
        <taxon>Foraminifera</taxon>
        <taxon>Monothalamids</taxon>
        <taxon>Reticulomyxidae</taxon>
        <taxon>Reticulomyxa</taxon>
    </lineage>
</organism>
<comment type="caution">
    <text evidence="1">The sequence shown here is derived from an EMBL/GenBank/DDBJ whole genome shotgun (WGS) entry which is preliminary data.</text>
</comment>
<dbReference type="Gene3D" id="3.30.470.30">
    <property type="entry name" value="DNA ligase/mRNA capping enzyme"/>
    <property type="match status" value="1"/>
</dbReference>
<dbReference type="EMBL" id="ASPP01006275">
    <property type="protein sequence ID" value="ETO29076.1"/>
    <property type="molecule type" value="Genomic_DNA"/>
</dbReference>
<evidence type="ECO:0000313" key="2">
    <source>
        <dbReference type="Proteomes" id="UP000023152"/>
    </source>
</evidence>
<evidence type="ECO:0000313" key="1">
    <source>
        <dbReference type="EMBL" id="ETO29076.1"/>
    </source>
</evidence>
<dbReference type="AlphaFoldDB" id="X6NSU4"/>
<protein>
    <submittedName>
        <fullName evidence="1">Uncharacterized protein</fullName>
    </submittedName>
</protein>
<dbReference type="Gene3D" id="3.30.1490.70">
    <property type="match status" value="1"/>
</dbReference>
<name>X6NSU4_RETFI</name>
<dbReference type="Proteomes" id="UP000023152">
    <property type="component" value="Unassembled WGS sequence"/>
</dbReference>
<keyword evidence="2" id="KW-1185">Reference proteome</keyword>
<sequence length="248" mass="28016">MERCNGKRKIRVNKCYEYIKQNIEPNCVAVLVYGELFGGNFGYERDSDTVNPPARDELRKEKREEFLRVVTSKKYKAVQIGVSYSPYHHFFPFDIRIVFTAPSTGTTITGSIPSSSTDPSKPVRRYGKRFLTFSQCLHIFEHAGQFDAFPKPLFKGTLQHLLDSVDVDHLVSTIPQQLKLPLQPTSGTIAEGVVLRRLLGSHVLLKFKCEAFAENCAMGAKNNKHRSDDQTAPKKKKLLSIGKPVMII</sequence>
<accession>X6NSU4</accession>
<reference evidence="1 2" key="1">
    <citation type="journal article" date="2013" name="Curr. Biol.">
        <title>The Genome of the Foraminiferan Reticulomyxa filosa.</title>
        <authorList>
            <person name="Glockner G."/>
            <person name="Hulsmann N."/>
            <person name="Schleicher M."/>
            <person name="Noegel A.A."/>
            <person name="Eichinger L."/>
            <person name="Gallinger C."/>
            <person name="Pawlowski J."/>
            <person name="Sierra R."/>
            <person name="Euteneuer U."/>
            <person name="Pillet L."/>
            <person name="Moustafa A."/>
            <person name="Platzer M."/>
            <person name="Groth M."/>
            <person name="Szafranski K."/>
            <person name="Schliwa M."/>
        </authorList>
    </citation>
    <scope>NUCLEOTIDE SEQUENCE [LARGE SCALE GENOMIC DNA]</scope>
</reference>
<gene>
    <name evidence="1" type="ORF">RFI_08049</name>
</gene>
<proteinExistence type="predicted"/>